<keyword evidence="6" id="KW-0012">Acyltransferase</keyword>
<evidence type="ECO:0000256" key="6">
    <source>
        <dbReference type="ARBA" id="ARBA00023315"/>
    </source>
</evidence>
<keyword evidence="7" id="KW-0812">Transmembrane</keyword>
<dbReference type="CDD" id="cd07984">
    <property type="entry name" value="LPLAT_LABLAT-like"/>
    <property type="match status" value="1"/>
</dbReference>
<keyword evidence="4" id="KW-0808">Transferase</keyword>
<name>A0ABV7HV36_9GAMM</name>
<evidence type="ECO:0000313" key="9">
    <source>
        <dbReference type="Proteomes" id="UP001595548"/>
    </source>
</evidence>
<keyword evidence="7" id="KW-1133">Transmembrane helix</keyword>
<dbReference type="Proteomes" id="UP001595548">
    <property type="component" value="Unassembled WGS sequence"/>
</dbReference>
<comment type="caution">
    <text evidence="8">The sequence shown here is derived from an EMBL/GenBank/DDBJ whole genome shotgun (WGS) entry which is preliminary data.</text>
</comment>
<evidence type="ECO:0008006" key="10">
    <source>
        <dbReference type="Google" id="ProtNLM"/>
    </source>
</evidence>
<dbReference type="EMBL" id="JBHRTL010000031">
    <property type="protein sequence ID" value="MFC3156668.1"/>
    <property type="molecule type" value="Genomic_DNA"/>
</dbReference>
<evidence type="ECO:0000256" key="7">
    <source>
        <dbReference type="SAM" id="Phobius"/>
    </source>
</evidence>
<reference evidence="9" key="1">
    <citation type="journal article" date="2019" name="Int. J. Syst. Evol. Microbiol.">
        <title>The Global Catalogue of Microorganisms (GCM) 10K type strain sequencing project: providing services to taxonomists for standard genome sequencing and annotation.</title>
        <authorList>
            <consortium name="The Broad Institute Genomics Platform"/>
            <consortium name="The Broad Institute Genome Sequencing Center for Infectious Disease"/>
            <person name="Wu L."/>
            <person name="Ma J."/>
        </authorList>
    </citation>
    <scope>NUCLEOTIDE SEQUENCE [LARGE SCALE GENOMIC DNA]</scope>
    <source>
        <strain evidence="9">KCTC 52141</strain>
    </source>
</reference>
<keyword evidence="5 7" id="KW-0472">Membrane</keyword>
<evidence type="ECO:0000313" key="8">
    <source>
        <dbReference type="EMBL" id="MFC3156668.1"/>
    </source>
</evidence>
<dbReference type="InterPro" id="IPR004960">
    <property type="entry name" value="LipA_acyltrans"/>
</dbReference>
<dbReference type="PIRSF" id="PIRSF028561">
    <property type="entry name" value="Ac_Trasf"/>
    <property type="match status" value="1"/>
</dbReference>
<gene>
    <name evidence="8" type="ORF">ACFOEB_15765</name>
</gene>
<dbReference type="InterPro" id="IPR014548">
    <property type="entry name" value="Ac_Trasf"/>
</dbReference>
<keyword evidence="2" id="KW-1003">Cell membrane</keyword>
<feature type="transmembrane region" description="Helical" evidence="7">
    <location>
        <begin position="27"/>
        <end position="46"/>
    </location>
</feature>
<organism evidence="8 9">
    <name type="scientific">Gilvimarinus japonicus</name>
    <dbReference type="NCBI Taxonomy" id="1796469"/>
    <lineage>
        <taxon>Bacteria</taxon>
        <taxon>Pseudomonadati</taxon>
        <taxon>Pseudomonadota</taxon>
        <taxon>Gammaproteobacteria</taxon>
        <taxon>Cellvibrionales</taxon>
        <taxon>Cellvibrionaceae</taxon>
        <taxon>Gilvimarinus</taxon>
    </lineage>
</organism>
<evidence type="ECO:0000256" key="1">
    <source>
        <dbReference type="ARBA" id="ARBA00004533"/>
    </source>
</evidence>
<keyword evidence="3" id="KW-0997">Cell inner membrane</keyword>
<evidence type="ECO:0000256" key="2">
    <source>
        <dbReference type="ARBA" id="ARBA00022475"/>
    </source>
</evidence>
<proteinExistence type="predicted"/>
<sequence length="316" mass="36118">MTDPHWSEARERGSAWGMQLLFSVYRFGGRILVYPVVCIIVSYFYLTRASVRRHSARYLARATGHKARALQVWRHHLAFARALMDRLDAWMGRIQRKDVDFPGHQTLRQLQADKKGGVLLGAHFGNLEMCRAVVENDGSLKLNVILHNANTAKFNKVVERASQRSGVRLIQVDDITPATAMMLKAKLDEGEFLILLADRLPPGNTQRYFSAPFLGAQARFPTGPFWLALLLDAPVFFMAGFDTGSGYRARLVPLREAGRVRRSERDRACQTMLADYIEQLEQLCRAYPLQWFNFFDYWGDERSAENSTRSDVTNEQ</sequence>
<dbReference type="RefSeq" id="WP_339615823.1">
    <property type="nucleotide sequence ID" value="NZ_AP031500.1"/>
</dbReference>
<evidence type="ECO:0000256" key="4">
    <source>
        <dbReference type="ARBA" id="ARBA00022679"/>
    </source>
</evidence>
<evidence type="ECO:0000256" key="3">
    <source>
        <dbReference type="ARBA" id="ARBA00022519"/>
    </source>
</evidence>
<dbReference type="PANTHER" id="PTHR30606:SF9">
    <property type="entry name" value="LIPID A BIOSYNTHESIS LAUROYLTRANSFERASE"/>
    <property type="match status" value="1"/>
</dbReference>
<protein>
    <recommendedName>
        <fullName evidence="10">Acyltransferase</fullName>
    </recommendedName>
</protein>
<comment type="subcellular location">
    <subcellularLocation>
        <location evidence="1">Cell inner membrane</location>
    </subcellularLocation>
</comment>
<keyword evidence="9" id="KW-1185">Reference proteome</keyword>
<dbReference type="Pfam" id="PF03279">
    <property type="entry name" value="Lip_A_acyltrans"/>
    <property type="match status" value="1"/>
</dbReference>
<accession>A0ABV7HV36</accession>
<dbReference type="PANTHER" id="PTHR30606">
    <property type="entry name" value="LIPID A BIOSYNTHESIS LAUROYL ACYLTRANSFERASE"/>
    <property type="match status" value="1"/>
</dbReference>
<evidence type="ECO:0000256" key="5">
    <source>
        <dbReference type="ARBA" id="ARBA00023136"/>
    </source>
</evidence>